<dbReference type="Proteomes" id="UP000283269">
    <property type="component" value="Unassembled WGS sequence"/>
</dbReference>
<proteinExistence type="predicted"/>
<evidence type="ECO:0000256" key="1">
    <source>
        <dbReference type="SAM" id="Phobius"/>
    </source>
</evidence>
<feature type="transmembrane region" description="Helical" evidence="1">
    <location>
        <begin position="66"/>
        <end position="86"/>
    </location>
</feature>
<dbReference type="AlphaFoldDB" id="A0A409X1U3"/>
<name>A0A409X1U3_PSICY</name>
<comment type="caution">
    <text evidence="2">The sequence shown here is derived from an EMBL/GenBank/DDBJ whole genome shotgun (WGS) entry which is preliminary data.</text>
</comment>
<gene>
    <name evidence="2" type="ORF">CVT25_007542</name>
</gene>
<protein>
    <recommendedName>
        <fullName evidence="4">MARVEL domain-containing protein</fullName>
    </recommendedName>
</protein>
<keyword evidence="3" id="KW-1185">Reference proteome</keyword>
<accession>A0A409X1U3</accession>
<evidence type="ECO:0008006" key="4">
    <source>
        <dbReference type="Google" id="ProtNLM"/>
    </source>
</evidence>
<reference evidence="2 3" key="1">
    <citation type="journal article" date="2018" name="Evol. Lett.">
        <title>Horizontal gene cluster transfer increased hallucinogenic mushroom diversity.</title>
        <authorList>
            <person name="Reynolds H.T."/>
            <person name="Vijayakumar V."/>
            <person name="Gluck-Thaler E."/>
            <person name="Korotkin H.B."/>
            <person name="Matheny P.B."/>
            <person name="Slot J.C."/>
        </authorList>
    </citation>
    <scope>NUCLEOTIDE SEQUENCE [LARGE SCALE GENOMIC DNA]</scope>
    <source>
        <strain evidence="2 3">2631</strain>
    </source>
</reference>
<keyword evidence="1" id="KW-1133">Transmembrane helix</keyword>
<dbReference type="EMBL" id="NHYD01002815">
    <property type="protein sequence ID" value="PPQ84768.1"/>
    <property type="molecule type" value="Genomic_DNA"/>
</dbReference>
<keyword evidence="1" id="KW-0472">Membrane</keyword>
<evidence type="ECO:0000313" key="3">
    <source>
        <dbReference type="Proteomes" id="UP000283269"/>
    </source>
</evidence>
<dbReference type="InParanoid" id="A0A409X1U3"/>
<feature type="transmembrane region" description="Helical" evidence="1">
    <location>
        <begin position="37"/>
        <end position="54"/>
    </location>
</feature>
<feature type="transmembrane region" description="Helical" evidence="1">
    <location>
        <begin position="106"/>
        <end position="125"/>
    </location>
</feature>
<evidence type="ECO:0000313" key="2">
    <source>
        <dbReference type="EMBL" id="PPQ84768.1"/>
    </source>
</evidence>
<sequence>MIVVEAQLDDSERASISNTLISGHLSYSKIPRHLVKLVYASLLVSLLSFIFVLVDNVSIAPIEAVATILAFVLTLPHHGAVVLSVWLHRHQTESIFPFTPCSFRAIGYTAILVISWVASTIMCAIRLHVTTRSRLQCISTYNGPLIPPNYSCTTFIKPSMSEYWPSFASTVTSATELILITTITLHCYFHRGRPKAVPVTIPPSIPVAPQAKVISA</sequence>
<organism evidence="2 3">
    <name type="scientific">Psilocybe cyanescens</name>
    <dbReference type="NCBI Taxonomy" id="93625"/>
    <lineage>
        <taxon>Eukaryota</taxon>
        <taxon>Fungi</taxon>
        <taxon>Dikarya</taxon>
        <taxon>Basidiomycota</taxon>
        <taxon>Agaricomycotina</taxon>
        <taxon>Agaricomycetes</taxon>
        <taxon>Agaricomycetidae</taxon>
        <taxon>Agaricales</taxon>
        <taxon>Agaricineae</taxon>
        <taxon>Strophariaceae</taxon>
        <taxon>Psilocybe</taxon>
    </lineage>
</organism>
<keyword evidence="1" id="KW-0812">Transmembrane</keyword>
<dbReference type="OrthoDB" id="3032457at2759"/>